<dbReference type="OrthoDB" id="1000370at2759"/>
<dbReference type="EMBL" id="JAIQCV010000011">
    <property type="protein sequence ID" value="KAH1045473.1"/>
    <property type="molecule type" value="Genomic_DNA"/>
</dbReference>
<protein>
    <recommendedName>
        <fullName evidence="3">RNase H type-1 domain-containing protein</fullName>
    </recommendedName>
</protein>
<evidence type="ECO:0000313" key="2">
    <source>
        <dbReference type="Proteomes" id="UP000828251"/>
    </source>
</evidence>
<reference evidence="1 2" key="1">
    <citation type="journal article" date="2021" name="Plant Biotechnol. J.">
        <title>Multi-omics assisted identification of the key and species-specific regulatory components of drought-tolerant mechanisms in Gossypium stocksii.</title>
        <authorList>
            <person name="Yu D."/>
            <person name="Ke L."/>
            <person name="Zhang D."/>
            <person name="Wu Y."/>
            <person name="Sun Y."/>
            <person name="Mei J."/>
            <person name="Sun J."/>
            <person name="Sun Y."/>
        </authorList>
    </citation>
    <scope>NUCLEOTIDE SEQUENCE [LARGE SCALE GENOMIC DNA]</scope>
    <source>
        <strain evidence="2">cv. E1</strain>
        <tissue evidence="1">Leaf</tissue>
    </source>
</reference>
<dbReference type="Proteomes" id="UP000828251">
    <property type="component" value="Unassembled WGS sequence"/>
</dbReference>
<sequence length="129" mass="14749">MEEFNAIWYNMNRMFHEGKRVLVHEIVGFINAYCVETKLRGEVLKSRNENNNNVWQPPRGDVIKINFDMSFNQNQHTSVSGIVAQNKEGLVMASCTFPWENIADPTTAKAKACLQVVTMAEEMGFQDMC</sequence>
<organism evidence="1 2">
    <name type="scientific">Gossypium stocksii</name>
    <dbReference type="NCBI Taxonomy" id="47602"/>
    <lineage>
        <taxon>Eukaryota</taxon>
        <taxon>Viridiplantae</taxon>
        <taxon>Streptophyta</taxon>
        <taxon>Embryophyta</taxon>
        <taxon>Tracheophyta</taxon>
        <taxon>Spermatophyta</taxon>
        <taxon>Magnoliopsida</taxon>
        <taxon>eudicotyledons</taxon>
        <taxon>Gunneridae</taxon>
        <taxon>Pentapetalae</taxon>
        <taxon>rosids</taxon>
        <taxon>malvids</taxon>
        <taxon>Malvales</taxon>
        <taxon>Malvaceae</taxon>
        <taxon>Malvoideae</taxon>
        <taxon>Gossypium</taxon>
    </lineage>
</organism>
<gene>
    <name evidence="1" type="ORF">J1N35_036257</name>
</gene>
<evidence type="ECO:0000313" key="1">
    <source>
        <dbReference type="EMBL" id="KAH1045473.1"/>
    </source>
</evidence>
<dbReference type="PANTHER" id="PTHR47074:SF61">
    <property type="entry name" value="RNASE H TYPE-1 DOMAIN-CONTAINING PROTEIN"/>
    <property type="match status" value="1"/>
</dbReference>
<name>A0A9D3UHQ3_9ROSI</name>
<proteinExistence type="predicted"/>
<dbReference type="AlphaFoldDB" id="A0A9D3UHQ3"/>
<dbReference type="InterPro" id="IPR052929">
    <property type="entry name" value="RNase_H-like_EbsB-rel"/>
</dbReference>
<evidence type="ECO:0008006" key="3">
    <source>
        <dbReference type="Google" id="ProtNLM"/>
    </source>
</evidence>
<comment type="caution">
    <text evidence="1">The sequence shown here is derived from an EMBL/GenBank/DDBJ whole genome shotgun (WGS) entry which is preliminary data.</text>
</comment>
<dbReference type="PANTHER" id="PTHR47074">
    <property type="entry name" value="BNAC02G40300D PROTEIN"/>
    <property type="match status" value="1"/>
</dbReference>
<keyword evidence="2" id="KW-1185">Reference proteome</keyword>
<accession>A0A9D3UHQ3</accession>